<dbReference type="InterPro" id="IPR010139">
    <property type="entry name" value="Imidazole-glycPsynth_HisH"/>
</dbReference>
<feature type="active site" description="Nucleophile" evidence="10 11">
    <location>
        <position position="85"/>
    </location>
</feature>
<evidence type="ECO:0000256" key="7">
    <source>
        <dbReference type="ARBA" id="ARBA00023239"/>
    </source>
</evidence>
<evidence type="ECO:0000256" key="9">
    <source>
        <dbReference type="ARBA" id="ARBA00049534"/>
    </source>
</evidence>
<dbReference type="Pfam" id="PF00117">
    <property type="entry name" value="GATase"/>
    <property type="match status" value="1"/>
</dbReference>
<dbReference type="PANTHER" id="PTHR42701:SF1">
    <property type="entry name" value="IMIDAZOLE GLYCEROL PHOSPHATE SYNTHASE SUBUNIT HISH"/>
    <property type="match status" value="1"/>
</dbReference>
<evidence type="ECO:0000256" key="4">
    <source>
        <dbReference type="ARBA" id="ARBA00022801"/>
    </source>
</evidence>
<accession>A0A401HNV5</accession>
<protein>
    <recommendedName>
        <fullName evidence="10">Imidazole glycerol phosphate synthase subunit HisH</fullName>
        <ecNumber evidence="10">4.3.2.10</ecNumber>
    </recommendedName>
    <alternativeName>
        <fullName evidence="10">IGP synthase glutaminase subunit</fullName>
        <ecNumber evidence="10">3.5.1.2</ecNumber>
    </alternativeName>
    <alternativeName>
        <fullName evidence="10">IGP synthase subunit HisH</fullName>
    </alternativeName>
    <alternativeName>
        <fullName evidence="10">ImGP synthase subunit HisH</fullName>
        <shortName evidence="10">IGPS subunit HisH</shortName>
    </alternativeName>
</protein>
<proteinExistence type="inferred from homology"/>
<dbReference type="PROSITE" id="PS51273">
    <property type="entry name" value="GATASE_TYPE_1"/>
    <property type="match status" value="1"/>
</dbReference>
<dbReference type="InterPro" id="IPR017926">
    <property type="entry name" value="GATASE"/>
</dbReference>
<evidence type="ECO:0000256" key="1">
    <source>
        <dbReference type="ARBA" id="ARBA00005091"/>
    </source>
</evidence>
<dbReference type="GO" id="GO:0000105">
    <property type="term" value="P:L-histidine biosynthetic process"/>
    <property type="evidence" value="ECO:0007669"/>
    <property type="project" value="UniProtKB-UniRule"/>
</dbReference>
<evidence type="ECO:0000256" key="11">
    <source>
        <dbReference type="PIRSR" id="PIRSR000495-1"/>
    </source>
</evidence>
<dbReference type="Gene3D" id="3.40.50.880">
    <property type="match status" value="1"/>
</dbReference>
<evidence type="ECO:0000313" key="13">
    <source>
        <dbReference type="EMBL" id="GBF35919.1"/>
    </source>
</evidence>
<keyword evidence="14" id="KW-1185">Reference proteome</keyword>
<dbReference type="EC" id="3.5.1.2" evidence="10"/>
<dbReference type="InterPro" id="IPR029062">
    <property type="entry name" value="Class_I_gatase-like"/>
</dbReference>
<evidence type="ECO:0000256" key="5">
    <source>
        <dbReference type="ARBA" id="ARBA00022962"/>
    </source>
</evidence>
<dbReference type="EMBL" id="BFAX01000001">
    <property type="protein sequence ID" value="GBF35919.1"/>
    <property type="molecule type" value="Genomic_DNA"/>
</dbReference>
<comment type="subunit">
    <text evidence="2 10">Heterodimer of HisH and HisF.</text>
</comment>
<keyword evidence="6 10" id="KW-0368">Histidine biosynthesis</keyword>
<dbReference type="GO" id="GO:0016829">
    <property type="term" value="F:lyase activity"/>
    <property type="evidence" value="ECO:0007669"/>
    <property type="project" value="UniProtKB-KW"/>
</dbReference>
<keyword evidence="13" id="KW-0808">Transferase</keyword>
<comment type="subcellular location">
    <subcellularLocation>
        <location evidence="10">Cytoplasm</location>
    </subcellularLocation>
</comment>
<evidence type="ECO:0000256" key="8">
    <source>
        <dbReference type="ARBA" id="ARBA00047838"/>
    </source>
</evidence>
<dbReference type="GO" id="GO:0005737">
    <property type="term" value="C:cytoplasm"/>
    <property type="evidence" value="ECO:0007669"/>
    <property type="project" value="UniProtKB-SubCell"/>
</dbReference>
<dbReference type="EC" id="4.3.2.10" evidence="10"/>
<keyword evidence="7 10" id="KW-0456">Lyase</keyword>
<comment type="catalytic activity">
    <reaction evidence="8 10">
        <text>5-[(5-phospho-1-deoxy-D-ribulos-1-ylimino)methylamino]-1-(5-phospho-beta-D-ribosyl)imidazole-4-carboxamide + L-glutamine = D-erythro-1-(imidazol-4-yl)glycerol 3-phosphate + 5-amino-1-(5-phospho-beta-D-ribosyl)imidazole-4-carboxamide + L-glutamate + H(+)</text>
        <dbReference type="Rhea" id="RHEA:24793"/>
        <dbReference type="ChEBI" id="CHEBI:15378"/>
        <dbReference type="ChEBI" id="CHEBI:29985"/>
        <dbReference type="ChEBI" id="CHEBI:58278"/>
        <dbReference type="ChEBI" id="CHEBI:58359"/>
        <dbReference type="ChEBI" id="CHEBI:58475"/>
        <dbReference type="ChEBI" id="CHEBI:58525"/>
        <dbReference type="EC" id="4.3.2.10"/>
    </reaction>
</comment>
<feature type="active site" evidence="10 11">
    <location>
        <position position="187"/>
    </location>
</feature>
<organism evidence="13 14">
    <name type="scientific">Methanofervidicoccus abyssi</name>
    <dbReference type="NCBI Taxonomy" id="2082189"/>
    <lineage>
        <taxon>Archaea</taxon>
        <taxon>Methanobacteriati</taxon>
        <taxon>Methanobacteriota</taxon>
        <taxon>Methanomada group</taxon>
        <taxon>Methanococci</taxon>
        <taxon>Methanococcales</taxon>
        <taxon>Methanofervidicoccus</taxon>
    </lineage>
</organism>
<sequence>MIVVVDYNAGNLRSIVKAVEIYSGRENIKISKDPEEVLSGDKIVFPGVGNFKSAILNLSKKYGKMSLRDALLESIKNKVPFLGICLGMHLLMESSEEGGDSKGLGVVKGNVVKFRGVKKIPHMGWNSVELLKDTPLFEGIGNNQYLYFVHSYHVNPLDEDVVVGISEYGYKFPCVIQKENVYGTQFHPEKSGKIGLKIIENFIELI</sequence>
<comment type="caution">
    <text evidence="13">The sequence shown here is derived from an EMBL/GenBank/DDBJ whole genome shotgun (WGS) entry which is preliminary data.</text>
</comment>
<comment type="function">
    <text evidence="10">IGPS catalyzes the conversion of PRFAR and glutamine to IGP, AICAR and glutamate. The HisH subunit catalyzes the hydrolysis of glutamine to glutamate and ammonia as part of the synthesis of IGP and AICAR. The resulting ammonia molecule is channeled to the active site of HisF.</text>
</comment>
<dbReference type="NCBIfam" id="TIGR01855">
    <property type="entry name" value="IMP_synth_hisH"/>
    <property type="match status" value="1"/>
</dbReference>
<evidence type="ECO:0000313" key="14">
    <source>
        <dbReference type="Proteomes" id="UP000290527"/>
    </source>
</evidence>
<gene>
    <name evidence="10" type="primary">hisH</name>
    <name evidence="13" type="ORF">MHHB_P0144</name>
</gene>
<dbReference type="GO" id="GO:0004359">
    <property type="term" value="F:glutaminase activity"/>
    <property type="evidence" value="ECO:0007669"/>
    <property type="project" value="UniProtKB-EC"/>
</dbReference>
<name>A0A401HNV5_9EURY</name>
<evidence type="ECO:0000256" key="10">
    <source>
        <dbReference type="HAMAP-Rule" id="MF_00278"/>
    </source>
</evidence>
<keyword evidence="4 10" id="KW-0378">Hydrolase</keyword>
<dbReference type="SUPFAM" id="SSF52317">
    <property type="entry name" value="Class I glutamine amidotransferase-like"/>
    <property type="match status" value="1"/>
</dbReference>
<feature type="active site" evidence="10 11">
    <location>
        <position position="189"/>
    </location>
</feature>
<dbReference type="PIRSF" id="PIRSF000495">
    <property type="entry name" value="Amidotransf_hisH"/>
    <property type="match status" value="1"/>
</dbReference>
<comment type="pathway">
    <text evidence="1 10">Amino-acid biosynthesis; L-histidine biosynthesis; L-histidine from 5-phospho-alpha-D-ribose 1-diphosphate: step 5/9.</text>
</comment>
<dbReference type="GO" id="GO:0000107">
    <property type="term" value="F:imidazoleglycerol-phosphate synthase activity"/>
    <property type="evidence" value="ECO:0007669"/>
    <property type="project" value="UniProtKB-UniRule"/>
</dbReference>
<dbReference type="PANTHER" id="PTHR42701">
    <property type="entry name" value="IMIDAZOLE GLYCEROL PHOSPHATE SYNTHASE SUBUNIT HISH"/>
    <property type="match status" value="1"/>
</dbReference>
<keyword evidence="5 10" id="KW-0315">Glutamine amidotransferase</keyword>
<feature type="domain" description="Glutamine amidotransferase" evidence="12">
    <location>
        <begin position="11"/>
        <end position="202"/>
    </location>
</feature>
<dbReference type="Proteomes" id="UP000290527">
    <property type="component" value="Unassembled WGS sequence"/>
</dbReference>
<evidence type="ECO:0000256" key="3">
    <source>
        <dbReference type="ARBA" id="ARBA00022605"/>
    </source>
</evidence>
<dbReference type="CDD" id="cd01748">
    <property type="entry name" value="GATase1_IGP_Synthase"/>
    <property type="match status" value="1"/>
</dbReference>
<dbReference type="UniPathway" id="UPA00031">
    <property type="reaction ID" value="UER00010"/>
</dbReference>
<dbReference type="OrthoDB" id="33401at2157"/>
<keyword evidence="3 10" id="KW-0028">Amino-acid biosynthesis</keyword>
<evidence type="ECO:0000259" key="12">
    <source>
        <dbReference type="Pfam" id="PF00117"/>
    </source>
</evidence>
<keyword evidence="10" id="KW-0963">Cytoplasm</keyword>
<reference evidence="13 14" key="1">
    <citation type="journal article" date="2019" name="Int. J. Syst. Evol. Microbiol.">
        <title>Methanofervidicoccus abyssi gen. nov., sp. nov., a hydrogenotrophic methanogen, isolated from a hydrothermal vent chimney in the Mid-Cayman Spreading Center, the Caribbean Sea.</title>
        <authorList>
            <person name="Sakai S."/>
            <person name="Takaki Y."/>
            <person name="Miyazaki M."/>
            <person name="Ogawara M."/>
            <person name="Yanagawa K."/>
            <person name="Miyazaki J."/>
            <person name="Takai K."/>
        </authorList>
    </citation>
    <scope>NUCLEOTIDE SEQUENCE [LARGE SCALE GENOMIC DNA]</scope>
    <source>
        <strain evidence="13 14">HHB</strain>
    </source>
</reference>
<evidence type="ECO:0000256" key="6">
    <source>
        <dbReference type="ARBA" id="ARBA00023102"/>
    </source>
</evidence>
<comment type="catalytic activity">
    <reaction evidence="9 10">
        <text>L-glutamine + H2O = L-glutamate + NH4(+)</text>
        <dbReference type="Rhea" id="RHEA:15889"/>
        <dbReference type="ChEBI" id="CHEBI:15377"/>
        <dbReference type="ChEBI" id="CHEBI:28938"/>
        <dbReference type="ChEBI" id="CHEBI:29985"/>
        <dbReference type="ChEBI" id="CHEBI:58359"/>
        <dbReference type="EC" id="3.5.1.2"/>
    </reaction>
</comment>
<dbReference type="HAMAP" id="MF_00278">
    <property type="entry name" value="HisH"/>
    <property type="match status" value="1"/>
</dbReference>
<dbReference type="AlphaFoldDB" id="A0A401HNV5"/>
<dbReference type="RefSeq" id="WP_131006705.1">
    <property type="nucleotide sequence ID" value="NZ_BFAX01000001.1"/>
</dbReference>
<evidence type="ECO:0000256" key="2">
    <source>
        <dbReference type="ARBA" id="ARBA00011152"/>
    </source>
</evidence>